<comment type="caution">
    <text evidence="4">The sequence shown here is derived from an EMBL/GenBank/DDBJ whole genome shotgun (WGS) entry which is preliminary data.</text>
</comment>
<dbReference type="AlphaFoldDB" id="A0A2A5JMI7"/>
<dbReference type="Pfam" id="PF00497">
    <property type="entry name" value="SBP_bac_3"/>
    <property type="match status" value="1"/>
</dbReference>
<dbReference type="PANTHER" id="PTHR35936">
    <property type="entry name" value="MEMBRANE-BOUND LYTIC MUREIN TRANSGLYCOSYLASE F"/>
    <property type="match status" value="1"/>
</dbReference>
<evidence type="ECO:0000313" key="5">
    <source>
        <dbReference type="Proteomes" id="UP000228621"/>
    </source>
</evidence>
<dbReference type="SUPFAM" id="SSF53850">
    <property type="entry name" value="Periplasmic binding protein-like II"/>
    <property type="match status" value="1"/>
</dbReference>
<accession>A0A2A5JMI7</accession>
<protein>
    <recommendedName>
        <fullName evidence="3">Solute-binding protein family 3/N-terminal domain-containing protein</fullName>
    </recommendedName>
</protein>
<name>A0A2A5JMI7_PSEO7</name>
<dbReference type="Gene3D" id="3.40.190.10">
    <property type="entry name" value="Periplasmic binding protein-like II"/>
    <property type="match status" value="2"/>
</dbReference>
<keyword evidence="2" id="KW-0732">Signal</keyword>
<dbReference type="PANTHER" id="PTHR35936:SF25">
    <property type="entry name" value="ABC TRANSPORTER SUBSTRATE-BINDING PROTEIN"/>
    <property type="match status" value="1"/>
</dbReference>
<comment type="similarity">
    <text evidence="1">Belongs to the bacterial solute-binding protein 3 family.</text>
</comment>
<dbReference type="Proteomes" id="UP000228621">
    <property type="component" value="Unassembled WGS sequence"/>
</dbReference>
<dbReference type="OrthoDB" id="7304968at2"/>
<sequence>MLNTDGEPDGYAVKVLQALAQRLDWPIKIEYFPWPRVAHMAQKGLCDIVLTVLMRRDYASYMVFPNQPILDQKNVIIVRKDSTITFDGNIAMFLRQHTVSMYRDKAIDDEFQRTRQHLAKHIQLTNTSQSSLQMLLLGRVDAVFENDLTAIMELKALGALDQVKLLQPPLNVTPAYITLPKLGRLAERANEFDAAMLSFKQTAAFKQIQQQYLAVERE</sequence>
<evidence type="ECO:0000313" key="4">
    <source>
        <dbReference type="EMBL" id="PCK30662.1"/>
    </source>
</evidence>
<gene>
    <name evidence="4" type="ORF">CEX98_16530</name>
</gene>
<dbReference type="InterPro" id="IPR001638">
    <property type="entry name" value="Solute-binding_3/MltF_N"/>
</dbReference>
<dbReference type="EMBL" id="NKHF01000077">
    <property type="protein sequence ID" value="PCK30662.1"/>
    <property type="molecule type" value="Genomic_DNA"/>
</dbReference>
<evidence type="ECO:0000256" key="1">
    <source>
        <dbReference type="ARBA" id="ARBA00010333"/>
    </source>
</evidence>
<reference evidence="5" key="1">
    <citation type="journal article" date="2019" name="Genome Announc.">
        <title>Draft Genome Sequence of Pseudoalteromonas piscicida Strain 36Y ROTHPW, an Hypersaline Seawater Isolate from the South Coast of Sonora, Mexico.</title>
        <authorList>
            <person name="Sanchez-Diaz R."/>
            <person name="Molina-Garza Z.J."/>
            <person name="Cruz-Suarez L.E."/>
            <person name="Selvin J."/>
            <person name="Kiran G.S."/>
            <person name="Ibarra-Gamez J.C."/>
            <person name="Gomez-Gil B."/>
            <person name="Galaviz-Silva L."/>
        </authorList>
    </citation>
    <scope>NUCLEOTIDE SEQUENCE [LARGE SCALE GENOMIC DNA]</scope>
    <source>
        <strain evidence="5">36Y_RITHPW</strain>
    </source>
</reference>
<proteinExistence type="inferred from homology"/>
<evidence type="ECO:0000256" key="2">
    <source>
        <dbReference type="ARBA" id="ARBA00022729"/>
    </source>
</evidence>
<keyword evidence="5" id="KW-1185">Reference proteome</keyword>
<feature type="domain" description="Solute-binding protein family 3/N-terminal" evidence="3">
    <location>
        <begin position="1"/>
        <end position="216"/>
    </location>
</feature>
<evidence type="ECO:0000259" key="3">
    <source>
        <dbReference type="SMART" id="SM00062"/>
    </source>
</evidence>
<dbReference type="SMART" id="SM00062">
    <property type="entry name" value="PBPb"/>
    <property type="match status" value="1"/>
</dbReference>
<organism evidence="4 5">
    <name type="scientific">Pseudoalteromonas piscicida</name>
    <dbReference type="NCBI Taxonomy" id="43662"/>
    <lineage>
        <taxon>Bacteria</taxon>
        <taxon>Pseudomonadati</taxon>
        <taxon>Pseudomonadota</taxon>
        <taxon>Gammaproteobacteria</taxon>
        <taxon>Alteromonadales</taxon>
        <taxon>Pseudoalteromonadaceae</taxon>
        <taxon>Pseudoalteromonas</taxon>
    </lineage>
</organism>